<dbReference type="OrthoDB" id="3254756at2"/>
<evidence type="ECO:0000313" key="3">
    <source>
        <dbReference type="EMBL" id="OLR91350.1"/>
    </source>
</evidence>
<dbReference type="PROSITE" id="PS51257">
    <property type="entry name" value="PROKAR_LIPOPROTEIN"/>
    <property type="match status" value="1"/>
</dbReference>
<gene>
    <name evidence="3" type="ORF">BJP25_27200</name>
</gene>
<dbReference type="SUPFAM" id="SSF103088">
    <property type="entry name" value="OmpA-like"/>
    <property type="match status" value="1"/>
</dbReference>
<evidence type="ECO:0000313" key="4">
    <source>
        <dbReference type="Proteomes" id="UP000186040"/>
    </source>
</evidence>
<keyword evidence="1" id="KW-0472">Membrane</keyword>
<dbReference type="EMBL" id="MKQR01000025">
    <property type="protein sequence ID" value="OLR91350.1"/>
    <property type="molecule type" value="Genomic_DNA"/>
</dbReference>
<dbReference type="RefSeq" id="WP_075977007.1">
    <property type="nucleotide sequence ID" value="NZ_MKQR01000025.1"/>
</dbReference>
<comment type="caution">
    <text evidence="3">The sequence shown here is derived from an EMBL/GenBank/DDBJ whole genome shotgun (WGS) entry which is preliminary data.</text>
</comment>
<dbReference type="CDD" id="cd07185">
    <property type="entry name" value="OmpA_C-like"/>
    <property type="match status" value="1"/>
</dbReference>
<keyword evidence="4" id="KW-1185">Reference proteome</keyword>
<dbReference type="InterPro" id="IPR050330">
    <property type="entry name" value="Bact_OuterMem_StrucFunc"/>
</dbReference>
<dbReference type="InterPro" id="IPR036737">
    <property type="entry name" value="OmpA-like_sf"/>
</dbReference>
<protein>
    <recommendedName>
        <fullName evidence="2">OmpA-like domain-containing protein</fullName>
    </recommendedName>
</protein>
<evidence type="ECO:0000259" key="2">
    <source>
        <dbReference type="PROSITE" id="PS51123"/>
    </source>
</evidence>
<organism evidence="3 4">
    <name type="scientific">Actinokineospora bangkokensis</name>
    <dbReference type="NCBI Taxonomy" id="1193682"/>
    <lineage>
        <taxon>Bacteria</taxon>
        <taxon>Bacillati</taxon>
        <taxon>Actinomycetota</taxon>
        <taxon>Actinomycetes</taxon>
        <taxon>Pseudonocardiales</taxon>
        <taxon>Pseudonocardiaceae</taxon>
        <taxon>Actinokineospora</taxon>
    </lineage>
</organism>
<feature type="domain" description="OmpA-like" evidence="2">
    <location>
        <begin position="258"/>
        <end position="377"/>
    </location>
</feature>
<reference evidence="3 4" key="1">
    <citation type="submission" date="2016-10" db="EMBL/GenBank/DDBJ databases">
        <title>The Draft Genome Sequence of Actinokineospora bangkokensis 44EHWT reveals the biosynthetic pathway of antifungal compounds Thailandins with unusual extender unit butylmalonyl-CoA.</title>
        <authorList>
            <person name="Greule A."/>
            <person name="Intra B."/>
            <person name="Flemming S."/>
            <person name="Rommel M.G."/>
            <person name="Panbangred W."/>
            <person name="Bechthold A."/>
        </authorList>
    </citation>
    <scope>NUCLEOTIDE SEQUENCE [LARGE SCALE GENOMIC DNA]</scope>
    <source>
        <strain evidence="3 4">44EHW</strain>
    </source>
</reference>
<dbReference type="GO" id="GO:0016020">
    <property type="term" value="C:membrane"/>
    <property type="evidence" value="ECO:0007669"/>
    <property type="project" value="UniProtKB-UniRule"/>
</dbReference>
<proteinExistence type="predicted"/>
<name>A0A1Q9LH61_9PSEU</name>
<dbReference type="Gene3D" id="3.30.1330.60">
    <property type="entry name" value="OmpA-like domain"/>
    <property type="match status" value="1"/>
</dbReference>
<dbReference type="PANTHER" id="PTHR30329">
    <property type="entry name" value="STATOR ELEMENT OF FLAGELLAR MOTOR COMPLEX"/>
    <property type="match status" value="1"/>
</dbReference>
<dbReference type="STRING" id="1193682.BJP25_27200"/>
<dbReference type="AlphaFoldDB" id="A0A1Q9LH61"/>
<sequence>MKGNHQVTALALLALLGAGCSTGPRDEARVLVLAVSATANEPAPTPSAAVRAAVGAALGEGGTTLHLVLGGDDHPAEVRAEELALRRGDQVEHDAGRRARLTAEVTDRLAAELAGTGGTATHLDPLALLHHIARTPGPGTGVLVASGLQTTGPLATALLGWDRVGTPATTELARQLGLVPDLRGKRVLFSGLGDTAPPQRPLPPQLRHRLVDFWLDLCRAGGAEDCAVDPEPLTARPVATAGADLVPVPEPPVVPAGVPAPVLQLPSDVLFEPDRAVLVPEALPVLRQVAERLPAGARITLTGHTASVGPAASARELSLARAGAVRDGLAGLGIPPDRVAVRGVGFDEPVVVDRDAAGALVPAAAQRNRVVTLVVIP</sequence>
<dbReference type="PANTHER" id="PTHR30329:SF21">
    <property type="entry name" value="LIPOPROTEIN YIAD-RELATED"/>
    <property type="match status" value="1"/>
</dbReference>
<accession>A0A1Q9LH61</accession>
<dbReference type="Pfam" id="PF00691">
    <property type="entry name" value="OmpA"/>
    <property type="match status" value="1"/>
</dbReference>
<dbReference type="PROSITE" id="PS51123">
    <property type="entry name" value="OMPA_2"/>
    <property type="match status" value="1"/>
</dbReference>
<dbReference type="Proteomes" id="UP000186040">
    <property type="component" value="Unassembled WGS sequence"/>
</dbReference>
<dbReference type="InterPro" id="IPR006665">
    <property type="entry name" value="OmpA-like"/>
</dbReference>
<evidence type="ECO:0000256" key="1">
    <source>
        <dbReference type="PROSITE-ProRule" id="PRU00473"/>
    </source>
</evidence>